<evidence type="ECO:0000313" key="2">
    <source>
        <dbReference type="Proteomes" id="UP000789759"/>
    </source>
</evidence>
<feature type="non-terminal residue" evidence="1">
    <location>
        <position position="93"/>
    </location>
</feature>
<evidence type="ECO:0000313" key="1">
    <source>
        <dbReference type="EMBL" id="CAG8600624.1"/>
    </source>
</evidence>
<dbReference type="OrthoDB" id="2442152at2759"/>
<dbReference type="AlphaFoldDB" id="A0A9N9GCK4"/>
<organism evidence="1 2">
    <name type="scientific">Cetraspora pellucida</name>
    <dbReference type="NCBI Taxonomy" id="1433469"/>
    <lineage>
        <taxon>Eukaryota</taxon>
        <taxon>Fungi</taxon>
        <taxon>Fungi incertae sedis</taxon>
        <taxon>Mucoromycota</taxon>
        <taxon>Glomeromycotina</taxon>
        <taxon>Glomeromycetes</taxon>
        <taxon>Diversisporales</taxon>
        <taxon>Gigasporaceae</taxon>
        <taxon>Cetraspora</taxon>
    </lineage>
</organism>
<dbReference type="Proteomes" id="UP000789759">
    <property type="component" value="Unassembled WGS sequence"/>
</dbReference>
<name>A0A9N9GCK4_9GLOM</name>
<gene>
    <name evidence="1" type="ORF">CPELLU_LOCUS6974</name>
</gene>
<sequence length="93" mass="10397">VNASISLITMGLSRQGIDALATLGVTASYRVIAAKRSTICINLSKYCTPILYYSSTRFNIYNPEFINTNIIISKLHTGYMQAFSTSYTDRKKM</sequence>
<comment type="caution">
    <text evidence="1">The sequence shown here is derived from an EMBL/GenBank/DDBJ whole genome shotgun (WGS) entry which is preliminary data.</text>
</comment>
<protein>
    <submittedName>
        <fullName evidence="1">13971_t:CDS:1</fullName>
    </submittedName>
</protein>
<reference evidence="1" key="1">
    <citation type="submission" date="2021-06" db="EMBL/GenBank/DDBJ databases">
        <authorList>
            <person name="Kallberg Y."/>
            <person name="Tangrot J."/>
            <person name="Rosling A."/>
        </authorList>
    </citation>
    <scope>NUCLEOTIDE SEQUENCE</scope>
    <source>
        <strain evidence="1">FL966</strain>
    </source>
</reference>
<keyword evidence="2" id="KW-1185">Reference proteome</keyword>
<proteinExistence type="predicted"/>
<dbReference type="EMBL" id="CAJVQA010004519">
    <property type="protein sequence ID" value="CAG8600624.1"/>
    <property type="molecule type" value="Genomic_DNA"/>
</dbReference>
<accession>A0A9N9GCK4</accession>